<reference evidence="2" key="1">
    <citation type="submission" date="2023-03" db="EMBL/GenBank/DDBJ databases">
        <title>Electrophorus voltai genome.</title>
        <authorList>
            <person name="Bian C."/>
        </authorList>
    </citation>
    <scope>NUCLEOTIDE SEQUENCE</scope>
    <source>
        <strain evidence="2">CB-2022</strain>
        <tissue evidence="2">Muscle</tissue>
    </source>
</reference>
<dbReference type="Proteomes" id="UP001239994">
    <property type="component" value="Unassembled WGS sequence"/>
</dbReference>
<sequence>MSRESGRRPVDADDDDALGKHQRDGRFYRAPDRECVDALLDISEEEQQAYESQTQSGWEEAMQGWGQSSPLACLFQAHSKGTTVKSDVIDSHCVLCADLKHLKLSEILGPERSGTSVELSCETAEEPLSTTPELLKRAPSNISSCSSPEEEKSDFYFVQERNKSDSLEDELLFEGEPCINNQTLPHPPQHNTQWPFLKDEGVEKIALISPLIVLPPVKESAQAKPKSPGLLNKREVSDLHQAKGEAEKAALCGTSGPVIFGEKVDVDGELDSPYSSSTLDARQGSLTFKQRLAQHQYHLLSTLSTTVSKRHQPFSTMADPIARATSLLGRNLKQYELTKSALKHTSGHRLHFGFRSKNLRRTEPELPMLLGTRVPIPVSTQRLL</sequence>
<evidence type="ECO:0000313" key="2">
    <source>
        <dbReference type="EMBL" id="KAK1784959.1"/>
    </source>
</evidence>
<organism evidence="2 3">
    <name type="scientific">Electrophorus voltai</name>
    <dbReference type="NCBI Taxonomy" id="2609070"/>
    <lineage>
        <taxon>Eukaryota</taxon>
        <taxon>Metazoa</taxon>
        <taxon>Chordata</taxon>
        <taxon>Craniata</taxon>
        <taxon>Vertebrata</taxon>
        <taxon>Euteleostomi</taxon>
        <taxon>Actinopterygii</taxon>
        <taxon>Neopterygii</taxon>
        <taxon>Teleostei</taxon>
        <taxon>Ostariophysi</taxon>
        <taxon>Gymnotiformes</taxon>
        <taxon>Gymnotoidei</taxon>
        <taxon>Gymnotidae</taxon>
        <taxon>Electrophorus</taxon>
    </lineage>
</organism>
<dbReference type="Pfam" id="PF15032">
    <property type="entry name" value="DUF4529"/>
    <property type="match status" value="1"/>
</dbReference>
<dbReference type="EMBL" id="JAROKS010000026">
    <property type="protein sequence ID" value="KAK1784959.1"/>
    <property type="molecule type" value="Genomic_DNA"/>
</dbReference>
<dbReference type="InterPro" id="IPR027836">
    <property type="entry name" value="DUF4529"/>
</dbReference>
<proteinExistence type="predicted"/>
<gene>
    <name evidence="2" type="ORF">P4O66_018391</name>
</gene>
<dbReference type="PANTHER" id="PTHR36869:SF1">
    <property type="entry name" value="CHROMOSOME 16 OPEN READING FRAME 46"/>
    <property type="match status" value="1"/>
</dbReference>
<evidence type="ECO:0000313" key="3">
    <source>
        <dbReference type="Proteomes" id="UP001239994"/>
    </source>
</evidence>
<protein>
    <submittedName>
        <fullName evidence="2">Uncharacterized protein</fullName>
    </submittedName>
</protein>
<comment type="caution">
    <text evidence="2">The sequence shown here is derived from an EMBL/GenBank/DDBJ whole genome shotgun (WGS) entry which is preliminary data.</text>
</comment>
<feature type="region of interest" description="Disordered" evidence="1">
    <location>
        <begin position="1"/>
        <end position="26"/>
    </location>
</feature>
<keyword evidence="3" id="KW-1185">Reference proteome</keyword>
<evidence type="ECO:0000256" key="1">
    <source>
        <dbReference type="SAM" id="MobiDB-lite"/>
    </source>
</evidence>
<dbReference type="PANTHER" id="PTHR36869">
    <property type="entry name" value="CHROMOSOME 16 OPEN READING FRAME 46"/>
    <property type="match status" value="1"/>
</dbReference>
<dbReference type="AlphaFoldDB" id="A0AAD8YSB5"/>
<name>A0AAD8YSB5_9TELE</name>
<accession>A0AAD8YSB5</accession>